<accession>A0AAW0APH4</accession>
<gene>
    <name evidence="2" type="ORF">VNI00_019369</name>
</gene>
<proteinExistence type="predicted"/>
<feature type="transmembrane region" description="Helical" evidence="1">
    <location>
        <begin position="191"/>
        <end position="209"/>
    </location>
</feature>
<keyword evidence="1" id="KW-0472">Membrane</keyword>
<sequence length="359" mass="39816">MSAPRKVVELGRVLYPHLRLCNHLPQHAISGGSRGHLARAIFTHGLQHVQPASTASQLSQKPFAIMRNFSTSPRIHNRKELEPGLNSKSKSEPKLEMSLLLWEEIPMDVGREEERSRWKWKKILGASAFLVASGIGLKLYTLHKSENPDLEKQRILMNKAYAYFGGGLVLSAIMAWSMLAFRPLAKVTKRYPLLVMGVGLLNGIGLKLITSDSESTTKKHLKWMALSISPATLIASLYVLDPAFAFRAILVALVDLGGYCYTNTMANTYRPVPESWVGFISFLVASFVGPVFLPPGLRSVSWAEMLLLGSIGGGLSATAVFSGYRIIETDPERHPIDVAIGIWYQVAEYLQNWVIEITK</sequence>
<comment type="caution">
    <text evidence="2">The sequence shown here is derived from an EMBL/GenBank/DDBJ whole genome shotgun (WGS) entry which is preliminary data.</text>
</comment>
<evidence type="ECO:0008006" key="4">
    <source>
        <dbReference type="Google" id="ProtNLM"/>
    </source>
</evidence>
<evidence type="ECO:0000313" key="2">
    <source>
        <dbReference type="EMBL" id="KAK7014435.1"/>
    </source>
</evidence>
<name>A0AAW0APH4_9AGAR</name>
<protein>
    <recommendedName>
        <fullName evidence="4">Growth hormone-inducible transmembrane protein</fullName>
    </recommendedName>
</protein>
<dbReference type="AlphaFoldDB" id="A0AAW0APH4"/>
<evidence type="ECO:0000313" key="3">
    <source>
        <dbReference type="Proteomes" id="UP001383192"/>
    </source>
</evidence>
<reference evidence="2 3" key="1">
    <citation type="submission" date="2024-01" db="EMBL/GenBank/DDBJ databases">
        <title>A draft genome for a cacao thread blight-causing isolate of Paramarasmius palmivorus.</title>
        <authorList>
            <person name="Baruah I.K."/>
            <person name="Bukari Y."/>
            <person name="Amoako-Attah I."/>
            <person name="Meinhardt L.W."/>
            <person name="Bailey B.A."/>
            <person name="Cohen S.P."/>
        </authorList>
    </citation>
    <scope>NUCLEOTIDE SEQUENCE [LARGE SCALE GENOMIC DNA]</scope>
    <source>
        <strain evidence="2 3">GH-12</strain>
    </source>
</reference>
<feature type="transmembrane region" description="Helical" evidence="1">
    <location>
        <begin position="160"/>
        <end position="179"/>
    </location>
</feature>
<evidence type="ECO:0000256" key="1">
    <source>
        <dbReference type="SAM" id="Phobius"/>
    </source>
</evidence>
<organism evidence="2 3">
    <name type="scientific">Paramarasmius palmivorus</name>
    <dbReference type="NCBI Taxonomy" id="297713"/>
    <lineage>
        <taxon>Eukaryota</taxon>
        <taxon>Fungi</taxon>
        <taxon>Dikarya</taxon>
        <taxon>Basidiomycota</taxon>
        <taxon>Agaricomycotina</taxon>
        <taxon>Agaricomycetes</taxon>
        <taxon>Agaricomycetidae</taxon>
        <taxon>Agaricales</taxon>
        <taxon>Marasmiineae</taxon>
        <taxon>Marasmiaceae</taxon>
        <taxon>Paramarasmius</taxon>
    </lineage>
</organism>
<keyword evidence="1" id="KW-0812">Transmembrane</keyword>
<keyword evidence="1" id="KW-1133">Transmembrane helix</keyword>
<dbReference type="EMBL" id="JAYKXP010000366">
    <property type="protein sequence ID" value="KAK7014435.1"/>
    <property type="molecule type" value="Genomic_DNA"/>
</dbReference>
<feature type="transmembrane region" description="Helical" evidence="1">
    <location>
        <begin position="305"/>
        <end position="327"/>
    </location>
</feature>
<feature type="transmembrane region" description="Helical" evidence="1">
    <location>
        <begin position="276"/>
        <end position="293"/>
    </location>
</feature>
<keyword evidence="3" id="KW-1185">Reference proteome</keyword>
<feature type="transmembrane region" description="Helical" evidence="1">
    <location>
        <begin position="123"/>
        <end position="140"/>
    </location>
</feature>
<dbReference type="Proteomes" id="UP001383192">
    <property type="component" value="Unassembled WGS sequence"/>
</dbReference>